<keyword evidence="2" id="KW-1185">Reference proteome</keyword>
<reference evidence="1 2" key="1">
    <citation type="submission" date="2022-05" db="EMBL/GenBank/DDBJ databases">
        <authorList>
            <consortium name="Genoscope - CEA"/>
            <person name="William W."/>
        </authorList>
    </citation>
    <scope>NUCLEOTIDE SEQUENCE [LARGE SCALE GENOMIC DNA]</scope>
</reference>
<dbReference type="EMBL" id="CALNXI010001089">
    <property type="protein sequence ID" value="CAH3154936.1"/>
    <property type="molecule type" value="Genomic_DNA"/>
</dbReference>
<evidence type="ECO:0000313" key="1">
    <source>
        <dbReference type="EMBL" id="CAH3154936.1"/>
    </source>
</evidence>
<protein>
    <submittedName>
        <fullName evidence="1">Uncharacterized protein</fullName>
    </submittedName>
</protein>
<comment type="caution">
    <text evidence="1">The sequence shown here is derived from an EMBL/GenBank/DDBJ whole genome shotgun (WGS) entry which is preliminary data.</text>
</comment>
<dbReference type="Proteomes" id="UP001159427">
    <property type="component" value="Unassembled WGS sequence"/>
</dbReference>
<evidence type="ECO:0000313" key="2">
    <source>
        <dbReference type="Proteomes" id="UP001159427"/>
    </source>
</evidence>
<proteinExistence type="predicted"/>
<accession>A0ABN8Q1A8</accession>
<organism evidence="1 2">
    <name type="scientific">Porites evermanni</name>
    <dbReference type="NCBI Taxonomy" id="104178"/>
    <lineage>
        <taxon>Eukaryota</taxon>
        <taxon>Metazoa</taxon>
        <taxon>Cnidaria</taxon>
        <taxon>Anthozoa</taxon>
        <taxon>Hexacorallia</taxon>
        <taxon>Scleractinia</taxon>
        <taxon>Fungiina</taxon>
        <taxon>Poritidae</taxon>
        <taxon>Porites</taxon>
    </lineage>
</organism>
<gene>
    <name evidence="1" type="ORF">PEVE_00001580</name>
</gene>
<sequence>MLVLGLKDPFSKERLMEREQSLEKTLQAARIAETSKQHMKSIKEEGSKVEKVDVKDGDPYKALLSYRNTPLEEINLSPSQMLMGTRLRTSIPATGCIRIC</sequence>
<name>A0ABN8Q1A8_9CNID</name>